<dbReference type="EMBL" id="CP039690">
    <property type="protein sequence ID" value="QCI68648.1"/>
    <property type="molecule type" value="Genomic_DNA"/>
</dbReference>
<dbReference type="Proteomes" id="UP000298781">
    <property type="component" value="Chromosome"/>
</dbReference>
<sequence>MTMSIGWWLETGLALLKCAMCSSAVSALQPPKTSPHRARKGFSHAPSWWTSERKTKTVCAIYFGSDGPSLPKQLPSLGLRAADVAA</sequence>
<name>A0A4D7BFL7_9HYPH</name>
<keyword evidence="2" id="KW-1185">Reference proteome</keyword>
<evidence type="ECO:0000313" key="1">
    <source>
        <dbReference type="EMBL" id="QCI68648.1"/>
    </source>
</evidence>
<evidence type="ECO:0000313" key="2">
    <source>
        <dbReference type="Proteomes" id="UP000298781"/>
    </source>
</evidence>
<gene>
    <name evidence="1" type="ORF">E8M01_33115</name>
</gene>
<dbReference type="KEGG" id="pstg:E8M01_33115"/>
<protein>
    <submittedName>
        <fullName evidence="1">Uncharacterized protein</fullName>
    </submittedName>
</protein>
<proteinExistence type="predicted"/>
<organism evidence="1 2">
    <name type="scientific">Phreatobacter stygius</name>
    <dbReference type="NCBI Taxonomy" id="1940610"/>
    <lineage>
        <taxon>Bacteria</taxon>
        <taxon>Pseudomonadati</taxon>
        <taxon>Pseudomonadota</taxon>
        <taxon>Alphaproteobacteria</taxon>
        <taxon>Hyphomicrobiales</taxon>
        <taxon>Phreatobacteraceae</taxon>
        <taxon>Phreatobacter</taxon>
    </lineage>
</organism>
<accession>A0A4D7BFL7</accession>
<dbReference type="OrthoDB" id="8481078at2"/>
<reference evidence="1 2" key="1">
    <citation type="submission" date="2019-04" db="EMBL/GenBank/DDBJ databases">
        <title>Phreatobacter aquaticus sp. nov.</title>
        <authorList>
            <person name="Choi A."/>
        </authorList>
    </citation>
    <scope>NUCLEOTIDE SEQUENCE [LARGE SCALE GENOMIC DNA]</scope>
    <source>
        <strain evidence="1 2">KCTC 52518</strain>
    </source>
</reference>
<dbReference type="AlphaFoldDB" id="A0A4D7BFL7"/>